<sequence length="276" mass="31179">MKKILLSVLCGAIVLGGACSKDTDSKDSTSKKTTKETSESTQVLSKEEFEKMHSNPKEYKGKKVDFYAQIFVEPERDKDGTYLQAWADKEHSKNTIIAYKDPKLDVKREDYIHVKGTIKDVFEGENAFGGKVKGPTIVATSIEKTDYATAFDPAKKTIEVNQEQDHNGYKMIVKKIEIADKETRVYFTAKNDATAAFNFYDFNSKLIVGGQQLEYQDNYEAKYPKIPQGMMPGVTSDAVLTFPKLPIEQGELQLILEGSSENYDLKPEPFNYKIKF</sequence>
<dbReference type="PATRIC" id="fig|1396.432.peg.2056"/>
<dbReference type="Proteomes" id="UP000075591">
    <property type="component" value="Unassembled WGS sequence"/>
</dbReference>
<comment type="caution">
    <text evidence="2">The sequence shown here is derived from an EMBL/GenBank/DDBJ whole genome shotgun (WGS) entry which is preliminary data.</text>
</comment>
<dbReference type="PROSITE" id="PS51257">
    <property type="entry name" value="PROKAR_LIPOPROTEIN"/>
    <property type="match status" value="1"/>
</dbReference>
<dbReference type="EMBL" id="LOMT01000125">
    <property type="protein sequence ID" value="KXX89540.1"/>
    <property type="molecule type" value="Genomic_DNA"/>
</dbReference>
<proteinExistence type="predicted"/>
<accession>A0A150AYI3</accession>
<reference evidence="2 3" key="1">
    <citation type="submission" date="2015-12" db="EMBL/GenBank/DDBJ databases">
        <title>Bacillus cereus Group isolate.</title>
        <authorList>
            <person name="Kovac J."/>
        </authorList>
    </citation>
    <scope>NUCLEOTIDE SEQUENCE [LARGE SCALE GENOMIC DNA]</scope>
    <source>
        <strain evidence="2 3">FSL W8-0275</strain>
    </source>
</reference>
<feature type="compositionally biased region" description="Basic and acidic residues" evidence="1">
    <location>
        <begin position="21"/>
        <end position="38"/>
    </location>
</feature>
<feature type="region of interest" description="Disordered" evidence="1">
    <location>
        <begin position="20"/>
        <end position="52"/>
    </location>
</feature>
<name>A0A150AYI3_BACCE</name>
<gene>
    <name evidence="2" type="ORF">AT274_23145</name>
</gene>
<evidence type="ECO:0000313" key="2">
    <source>
        <dbReference type="EMBL" id="KXX89540.1"/>
    </source>
</evidence>
<organism evidence="2 3">
    <name type="scientific">Bacillus cereus</name>
    <dbReference type="NCBI Taxonomy" id="1396"/>
    <lineage>
        <taxon>Bacteria</taxon>
        <taxon>Bacillati</taxon>
        <taxon>Bacillota</taxon>
        <taxon>Bacilli</taxon>
        <taxon>Bacillales</taxon>
        <taxon>Bacillaceae</taxon>
        <taxon>Bacillus</taxon>
        <taxon>Bacillus cereus group</taxon>
    </lineage>
</organism>
<evidence type="ECO:0000313" key="3">
    <source>
        <dbReference type="Proteomes" id="UP000075591"/>
    </source>
</evidence>
<dbReference type="AlphaFoldDB" id="A0A150AYI3"/>
<protein>
    <recommendedName>
        <fullName evidence="4">DUF4352 domain-containing protein</fullName>
    </recommendedName>
</protein>
<evidence type="ECO:0000256" key="1">
    <source>
        <dbReference type="SAM" id="MobiDB-lite"/>
    </source>
</evidence>
<evidence type="ECO:0008006" key="4">
    <source>
        <dbReference type="Google" id="ProtNLM"/>
    </source>
</evidence>
<dbReference type="RefSeq" id="WP_017560164.1">
    <property type="nucleotide sequence ID" value="NZ_JAAVIN010000003.1"/>
</dbReference>